<evidence type="ECO:0000313" key="3">
    <source>
        <dbReference type="Proteomes" id="UP000747399"/>
    </source>
</evidence>
<feature type="compositionally biased region" description="Gly residues" evidence="1">
    <location>
        <begin position="499"/>
        <end position="513"/>
    </location>
</feature>
<dbReference type="AlphaFoldDB" id="A0A8J4ET70"/>
<feature type="compositionally biased region" description="Polar residues" evidence="1">
    <location>
        <begin position="448"/>
        <end position="458"/>
    </location>
</feature>
<evidence type="ECO:0000313" key="2">
    <source>
        <dbReference type="EMBL" id="GIL45798.1"/>
    </source>
</evidence>
<name>A0A8J4ET70_9CHLO</name>
<proteinExistence type="predicted"/>
<protein>
    <submittedName>
        <fullName evidence="2">Uncharacterized protein</fullName>
    </submittedName>
</protein>
<keyword evidence="3" id="KW-1185">Reference proteome</keyword>
<accession>A0A8J4ET70</accession>
<sequence length="513" mass="53187">MNSRKQELVYSRTALDARGFSIPSSGDRRHLWAISGFEVTDETIISMAATCFNSTIWVGRCTAAEVVKQLMEEVGAVLTQQQLLEYIQEALDNCNHQPSFTDQQRFQPPPVQPTQQTQARNGCSQPSQGQQLQPQQLQPQQLQPQQPALALTLPARQPSRGPGCGGEDGDGSSGAFLTVLLPPGHFGGSEVTVRLPCSGDMVQVSGREAENACLTLVANLVRQSDEQREEMDTLVSELTRTVEENRRLYTQLEAHTSGGNTNGAEGRTVREQYGLAGAPPPPPAAAAKRLRSAASVGLGTQMQSVPDGAIPGGVPKPLPSQLPRPSAGGSWIPHGSQGNGGFGAKRLENQGDTVAMAGLLSGVMDGGREAKGAQAAAGDSTPGYAALPAAAATAAVAAAGLGATLGVTVPPGGTGGLQASSIVRERADVGDVKGATGAGGVVDEGTEEPSTWVSEPRSQQQLEPAGEGGGGYSQGTEELLPARRDPSRVGVTIRKTGPMGRGPSRGGRGLPRH</sequence>
<feature type="region of interest" description="Disordered" evidence="1">
    <location>
        <begin position="97"/>
        <end position="145"/>
    </location>
</feature>
<comment type="caution">
    <text evidence="2">The sequence shown here is derived from an EMBL/GenBank/DDBJ whole genome shotgun (WGS) entry which is preliminary data.</text>
</comment>
<dbReference type="EMBL" id="BNCO01000003">
    <property type="protein sequence ID" value="GIL45798.1"/>
    <property type="molecule type" value="Genomic_DNA"/>
</dbReference>
<organism evidence="2 3">
    <name type="scientific">Volvox africanus</name>
    <dbReference type="NCBI Taxonomy" id="51714"/>
    <lineage>
        <taxon>Eukaryota</taxon>
        <taxon>Viridiplantae</taxon>
        <taxon>Chlorophyta</taxon>
        <taxon>core chlorophytes</taxon>
        <taxon>Chlorophyceae</taxon>
        <taxon>CS clade</taxon>
        <taxon>Chlamydomonadales</taxon>
        <taxon>Volvocaceae</taxon>
        <taxon>Volvox</taxon>
    </lineage>
</organism>
<reference evidence="2" key="1">
    <citation type="journal article" date="2021" name="Proc. Natl. Acad. Sci. U.S.A.">
        <title>Three genomes in the algal genus Volvox reveal the fate of a haploid sex-determining region after a transition to homothallism.</title>
        <authorList>
            <person name="Yamamoto K."/>
            <person name="Hamaji T."/>
            <person name="Kawai-Toyooka H."/>
            <person name="Matsuzaki R."/>
            <person name="Takahashi F."/>
            <person name="Nishimura Y."/>
            <person name="Kawachi M."/>
            <person name="Noguchi H."/>
            <person name="Minakuchi Y."/>
            <person name="Umen J.G."/>
            <person name="Toyoda A."/>
            <person name="Nozaki H."/>
        </authorList>
    </citation>
    <scope>NUCLEOTIDE SEQUENCE</scope>
    <source>
        <strain evidence="2">NIES-3780</strain>
    </source>
</reference>
<feature type="compositionally biased region" description="Low complexity" evidence="1">
    <location>
        <begin position="125"/>
        <end position="145"/>
    </location>
</feature>
<evidence type="ECO:0000256" key="1">
    <source>
        <dbReference type="SAM" id="MobiDB-lite"/>
    </source>
</evidence>
<feature type="region of interest" description="Disordered" evidence="1">
    <location>
        <begin position="428"/>
        <end position="513"/>
    </location>
</feature>
<dbReference type="Proteomes" id="UP000747399">
    <property type="component" value="Unassembled WGS sequence"/>
</dbReference>
<gene>
    <name evidence="2" type="ORF">Vafri_2951</name>
</gene>